<dbReference type="PANTHER" id="PTHR37842">
    <property type="match status" value="1"/>
</dbReference>
<dbReference type="Gene3D" id="3.30.379.10">
    <property type="entry name" value="Chitobiase/beta-hexosaminidase domain 2-like"/>
    <property type="match status" value="1"/>
</dbReference>
<dbReference type="SUPFAM" id="SSF55545">
    <property type="entry name" value="beta-N-acetylhexosaminidase-like domain"/>
    <property type="match status" value="1"/>
</dbReference>
<dbReference type="Pfam" id="PF15979">
    <property type="entry name" value="Glyco_hydro_115"/>
    <property type="match status" value="1"/>
</dbReference>
<dbReference type="GO" id="GO:0005975">
    <property type="term" value="P:carbohydrate metabolic process"/>
    <property type="evidence" value="ECO:0007669"/>
    <property type="project" value="UniProtKB-ARBA"/>
</dbReference>
<dbReference type="InterPro" id="IPR042301">
    <property type="entry name" value="GH115_sf"/>
</dbReference>
<evidence type="ECO:0000313" key="3">
    <source>
        <dbReference type="EMBL" id="KAB5487657.1"/>
    </source>
</evidence>
<keyword evidence="1 3" id="KW-0378">Hydrolase</keyword>
<organism evidence="3 4">
    <name type="scientific">Flagellimonas hadalis</name>
    <dbReference type="NCBI Taxonomy" id="2597517"/>
    <lineage>
        <taxon>Bacteria</taxon>
        <taxon>Pseudomonadati</taxon>
        <taxon>Bacteroidota</taxon>
        <taxon>Flavobacteriia</taxon>
        <taxon>Flavobacteriales</taxon>
        <taxon>Flavobacteriaceae</taxon>
        <taxon>Flagellimonas</taxon>
    </lineage>
</organism>
<dbReference type="GO" id="GO:0016787">
    <property type="term" value="F:hydrolase activity"/>
    <property type="evidence" value="ECO:0007669"/>
    <property type="project" value="UniProtKB-KW"/>
</dbReference>
<dbReference type="Pfam" id="PF17829">
    <property type="entry name" value="GH115_C"/>
    <property type="match status" value="1"/>
</dbReference>
<dbReference type="PROSITE" id="PS51257">
    <property type="entry name" value="PROKAR_LIPOPROTEIN"/>
    <property type="match status" value="1"/>
</dbReference>
<dbReference type="EMBL" id="VNIK02000007">
    <property type="protein sequence ID" value="KAB5487657.1"/>
    <property type="molecule type" value="Genomic_DNA"/>
</dbReference>
<feature type="domain" description="Gylcosyl hydrolase 115 C-terminal" evidence="2">
    <location>
        <begin position="814"/>
        <end position="989"/>
    </location>
</feature>
<evidence type="ECO:0000256" key="1">
    <source>
        <dbReference type="ARBA" id="ARBA00022801"/>
    </source>
</evidence>
<dbReference type="Gene3D" id="3.20.20.520">
    <property type="entry name" value="Glycosyl hydrolase family 115"/>
    <property type="match status" value="1"/>
</dbReference>
<proteinExistence type="predicted"/>
<dbReference type="Proteomes" id="UP000319204">
    <property type="component" value="Unassembled WGS sequence"/>
</dbReference>
<protein>
    <submittedName>
        <fullName evidence="3">Glycosyl hydrolase</fullName>
    </submittedName>
</protein>
<keyword evidence="4" id="KW-1185">Reference proteome</keyword>
<dbReference type="Gene3D" id="1.20.58.2150">
    <property type="match status" value="1"/>
</dbReference>
<evidence type="ECO:0000313" key="4">
    <source>
        <dbReference type="Proteomes" id="UP000319204"/>
    </source>
</evidence>
<dbReference type="InterPro" id="IPR029018">
    <property type="entry name" value="Hex-like_dom2"/>
</dbReference>
<name>A0A5N5IPE9_9FLAO</name>
<dbReference type="OrthoDB" id="8727830at2"/>
<dbReference type="RefSeq" id="WP_151890794.1">
    <property type="nucleotide sequence ID" value="NZ_VNIK02000007.1"/>
</dbReference>
<dbReference type="PANTHER" id="PTHR37842:SF2">
    <property type="entry name" value="GYLCOSYL HYDROLASE 115 C-TERMINAL DOMAIN-CONTAINING PROTEIN"/>
    <property type="match status" value="1"/>
</dbReference>
<dbReference type="Gene3D" id="2.60.120.1620">
    <property type="match status" value="1"/>
</dbReference>
<gene>
    <name evidence="3" type="ORF">FOT42_011935</name>
</gene>
<reference evidence="3" key="1">
    <citation type="submission" date="2019-10" db="EMBL/GenBank/DDBJ databases">
        <title>Muricauda hadale sp. nov., a piezophilic bacterium isolated from hadopelagic water of the Mariana Trench.</title>
        <authorList>
            <person name="Wei Y."/>
        </authorList>
    </citation>
    <scope>NUCLEOTIDE SEQUENCE [LARGE SCALE GENOMIC DNA]</scope>
    <source>
        <strain evidence="3">MT-229</strain>
    </source>
</reference>
<comment type="caution">
    <text evidence="3">The sequence shown here is derived from an EMBL/GenBank/DDBJ whole genome shotgun (WGS) entry which is preliminary data.</text>
</comment>
<evidence type="ECO:0000259" key="2">
    <source>
        <dbReference type="Pfam" id="PF17829"/>
    </source>
</evidence>
<dbReference type="AlphaFoldDB" id="A0A5N5IPE9"/>
<sequence length="994" mass="112731">MRTSTDFRFFISHCLAGLLLIPVFVSCKGEPTQQTGGETNNLEKINTLPTEDSFPETSFLTTDKAKSGFTLVENGVPANILVSESDHPGVLRIAGMFQKDLGHVSGQEPELIVGEAHQTQNLIIVGTLGKSSLIDKLAQEGKIDVTELDGKWEQFLIIPVQNPMDGVENALVIVGSDKRGTIFGMFDLSEKMGVSPWHWWADVPIKVRKNIYAKPETYTLGEPKVKYRGIFINDEAPALSGWVTEKYGDFNKQFYEKVFELILRMKGNYLWPAMWGRSLWDDDPTSAPLADEMGVVLATSHHEPLMRSHVEWDRYGEGPWDYEKNPEKLREFWREGMERTKGQEKVVTLAMRGDGDEAMSEGTNIDLLEKIVEDQREIIEEVTGRPIEETPQVWALYKEVQDYYDKGMRVPDDVTLLLCDDNWGQVRVLPALDSEPRKGGYGMYYHFDFVGGPRSYKWLNTTQIERVWEQMHLTYSYGVDEIWLVNVGDIKPMEFPISFFLEYAWNPEAFPAEKLPQYYTEWARNQFGATHAKEIGEIIALYTKYNSRRKPELIEPTTYSLENFNEAENMVEDYNSLVERVKKVKEQLPKEAYDAFYQLVQYPVEACANLNEMYVAAGKNRLYGFQDRASTNFYADKTKELFYKDAEFTTYYHDSVANGKWNHMMSQTHMGHISWSDPAYNKMPAVSYIQSGTEANLGYVVENGISRSRWLPSGLNSRSFSTFDPINDQNYYVEIFNKGKEALTYTITTENDWIKLSSAGGTVQYGEKVYVSIDWDKAPKGQVSGEIVISAANAEEGTKVSVPIRNDIPEGITGFVENNGIVSIDAVNYQNTKETDNVSWQVIPNLGRTGSAITSMPVTASKQNPSENGPYLEYGVYLLDGGTYNLTTYFSPTLNFQKDEGLIYAVSIDGDTPQMINLHKDATAADWTYPTWWNEAVKDNIMKQTVLEKELSAGAHTIKYWAVDPGVVLQKIVLQKEGVNAENYLGPPESKIIK</sequence>
<dbReference type="InterPro" id="IPR031924">
    <property type="entry name" value="GH115"/>
</dbReference>
<accession>A0A5N5IPE9</accession>
<dbReference type="InterPro" id="IPR041437">
    <property type="entry name" value="GH115_C"/>
</dbReference>